<dbReference type="EMBL" id="KN846970">
    <property type="protein sequence ID" value="KIW83557.1"/>
    <property type="molecule type" value="Genomic_DNA"/>
</dbReference>
<evidence type="ECO:0000313" key="2">
    <source>
        <dbReference type="EMBL" id="KIW83557.1"/>
    </source>
</evidence>
<sequence>MTYQQKSGLQPELSQTFYSKQLLGKVKASKYADIGTICAQQPAPHKQKKLNPKTMKTEPIKPNGDFYQPGEPRA</sequence>
<dbReference type="AlphaFoldDB" id="A0A0D2FAA9"/>
<name>A0A0D2FAA9_9EURO</name>
<dbReference type="GeneID" id="25302292"/>
<dbReference type="HOGENOM" id="CLU_180203_0_0_1"/>
<accession>A0A0D2FAA9</accession>
<organism evidence="2 3">
    <name type="scientific">Fonsecaea pedrosoi CBS 271.37</name>
    <dbReference type="NCBI Taxonomy" id="1442368"/>
    <lineage>
        <taxon>Eukaryota</taxon>
        <taxon>Fungi</taxon>
        <taxon>Dikarya</taxon>
        <taxon>Ascomycota</taxon>
        <taxon>Pezizomycotina</taxon>
        <taxon>Eurotiomycetes</taxon>
        <taxon>Chaetothyriomycetidae</taxon>
        <taxon>Chaetothyriales</taxon>
        <taxon>Herpotrichiellaceae</taxon>
        <taxon>Fonsecaea</taxon>
    </lineage>
</organism>
<dbReference type="RefSeq" id="XP_013287365.1">
    <property type="nucleotide sequence ID" value="XM_013431911.1"/>
</dbReference>
<feature type="region of interest" description="Disordered" evidence="1">
    <location>
        <begin position="41"/>
        <end position="74"/>
    </location>
</feature>
<reference evidence="2 3" key="1">
    <citation type="submission" date="2015-01" db="EMBL/GenBank/DDBJ databases">
        <title>The Genome Sequence of Fonsecaea pedrosoi CBS 271.37.</title>
        <authorList>
            <consortium name="The Broad Institute Genomics Platform"/>
            <person name="Cuomo C."/>
            <person name="de Hoog S."/>
            <person name="Gorbushina A."/>
            <person name="Stielow B."/>
            <person name="Teixiera M."/>
            <person name="Abouelleil A."/>
            <person name="Chapman S.B."/>
            <person name="Priest M."/>
            <person name="Young S.K."/>
            <person name="Wortman J."/>
            <person name="Nusbaum C."/>
            <person name="Birren B."/>
        </authorList>
    </citation>
    <scope>NUCLEOTIDE SEQUENCE [LARGE SCALE GENOMIC DNA]</scope>
    <source>
        <strain evidence="2 3">CBS 271.37</strain>
    </source>
</reference>
<dbReference type="VEuPathDB" id="FungiDB:Z517_02802"/>
<dbReference type="Pfam" id="PF20174">
    <property type="entry name" value="DUF6540"/>
    <property type="match status" value="1"/>
</dbReference>
<dbReference type="InterPro" id="IPR046670">
    <property type="entry name" value="DUF6540"/>
</dbReference>
<keyword evidence="3" id="KW-1185">Reference proteome</keyword>
<proteinExistence type="predicted"/>
<evidence type="ECO:0000256" key="1">
    <source>
        <dbReference type="SAM" id="MobiDB-lite"/>
    </source>
</evidence>
<protein>
    <submittedName>
        <fullName evidence="2">Uncharacterized protein</fullName>
    </submittedName>
</protein>
<dbReference type="OrthoDB" id="4135672at2759"/>
<dbReference type="STRING" id="1442368.A0A0D2FAA9"/>
<dbReference type="Proteomes" id="UP000053029">
    <property type="component" value="Unassembled WGS sequence"/>
</dbReference>
<evidence type="ECO:0000313" key="3">
    <source>
        <dbReference type="Proteomes" id="UP000053029"/>
    </source>
</evidence>
<gene>
    <name evidence="2" type="ORF">Z517_02802</name>
</gene>